<gene>
    <name evidence="1" type="ORF">SAMN05421773_11527</name>
</gene>
<protein>
    <recommendedName>
        <fullName evidence="3">PQQ-like domain-containing protein</fullName>
    </recommendedName>
</protein>
<dbReference type="InterPro" id="IPR015943">
    <property type="entry name" value="WD40/YVTN_repeat-like_dom_sf"/>
</dbReference>
<keyword evidence="2" id="KW-1185">Reference proteome</keyword>
<evidence type="ECO:0000313" key="2">
    <source>
        <dbReference type="Proteomes" id="UP000199207"/>
    </source>
</evidence>
<reference evidence="1 2" key="1">
    <citation type="submission" date="2016-10" db="EMBL/GenBank/DDBJ databases">
        <authorList>
            <person name="de Groot N.N."/>
        </authorList>
    </citation>
    <scope>NUCLEOTIDE SEQUENCE [LARGE SCALE GENOMIC DNA]</scope>
    <source>
        <strain evidence="1 2">CGMCC 4.5739</strain>
    </source>
</reference>
<sequence length="94" mass="10187">MVRWSLTDGAPRWVFRTDRQATALDADPDTISISISYDDGEIVALALADGSVSWRQYLTVGEVPAIPTALTITQPGRLLIGTSDGRILLCSTEH</sequence>
<name>A0A1I1SIQ6_9ACTN</name>
<proteinExistence type="predicted"/>
<dbReference type="OrthoDB" id="3635325at2"/>
<dbReference type="AlphaFoldDB" id="A0A1I1SIQ6"/>
<evidence type="ECO:0000313" key="1">
    <source>
        <dbReference type="EMBL" id="SFD42930.1"/>
    </source>
</evidence>
<dbReference type="EMBL" id="FOLM01000015">
    <property type="protein sequence ID" value="SFD42930.1"/>
    <property type="molecule type" value="Genomic_DNA"/>
</dbReference>
<accession>A0A1I1SIQ6</accession>
<dbReference type="SUPFAM" id="SSF69322">
    <property type="entry name" value="Tricorn protease domain 2"/>
    <property type="match status" value="1"/>
</dbReference>
<evidence type="ECO:0008006" key="3">
    <source>
        <dbReference type="Google" id="ProtNLM"/>
    </source>
</evidence>
<dbReference type="Gene3D" id="2.130.10.10">
    <property type="entry name" value="YVTN repeat-like/Quinoprotein amine dehydrogenase"/>
    <property type="match status" value="1"/>
</dbReference>
<dbReference type="Proteomes" id="UP000199207">
    <property type="component" value="Unassembled WGS sequence"/>
</dbReference>
<dbReference type="RefSeq" id="WP_093840819.1">
    <property type="nucleotide sequence ID" value="NZ_FOLM01000015.1"/>
</dbReference>
<organism evidence="1 2">
    <name type="scientific">Streptomyces aidingensis</name>
    <dbReference type="NCBI Taxonomy" id="910347"/>
    <lineage>
        <taxon>Bacteria</taxon>
        <taxon>Bacillati</taxon>
        <taxon>Actinomycetota</taxon>
        <taxon>Actinomycetes</taxon>
        <taxon>Kitasatosporales</taxon>
        <taxon>Streptomycetaceae</taxon>
        <taxon>Streptomyces</taxon>
    </lineage>
</organism>